<comment type="caution">
    <text evidence="2">The sequence shown here is derived from an EMBL/GenBank/DDBJ whole genome shotgun (WGS) entry which is preliminary data.</text>
</comment>
<sequence>MTSQCLVLLARAPHCLPAPAIAAALAACMPIKKAKAMAKPKQTALDHGALNRTLTSLRCQTSAAAKGEEKKKAAKEAQAKRNSLVNAEDKKRFLKMDKYLIPAQILKGKDYSFMDFDTRREAVELAVTLHEENRKQFDTEEANPPRIHDTNEELSRCFFAADEGHQKSWKQTQSKKISGGTDVKNGAQLLSVRDSMGAPLAASASSSDSNVQIKGEGPAIPEVKEAAKLL</sequence>
<protein>
    <submittedName>
        <fullName evidence="2">Uncharacterized protein</fullName>
    </submittedName>
</protein>
<dbReference type="EMBL" id="CAUYUJ010015113">
    <property type="protein sequence ID" value="CAK0850006.1"/>
    <property type="molecule type" value="Genomic_DNA"/>
</dbReference>
<gene>
    <name evidence="2" type="ORF">PCOR1329_LOCUS42556</name>
</gene>
<organism evidence="2 3">
    <name type="scientific">Prorocentrum cordatum</name>
    <dbReference type="NCBI Taxonomy" id="2364126"/>
    <lineage>
        <taxon>Eukaryota</taxon>
        <taxon>Sar</taxon>
        <taxon>Alveolata</taxon>
        <taxon>Dinophyceae</taxon>
        <taxon>Prorocentrales</taxon>
        <taxon>Prorocentraceae</taxon>
        <taxon>Prorocentrum</taxon>
    </lineage>
</organism>
<name>A0ABN9TUU1_9DINO</name>
<dbReference type="Proteomes" id="UP001189429">
    <property type="component" value="Unassembled WGS sequence"/>
</dbReference>
<evidence type="ECO:0000313" key="3">
    <source>
        <dbReference type="Proteomes" id="UP001189429"/>
    </source>
</evidence>
<feature type="region of interest" description="Disordered" evidence="1">
    <location>
        <begin position="198"/>
        <end position="218"/>
    </location>
</feature>
<evidence type="ECO:0000256" key="1">
    <source>
        <dbReference type="SAM" id="MobiDB-lite"/>
    </source>
</evidence>
<evidence type="ECO:0000313" key="2">
    <source>
        <dbReference type="EMBL" id="CAK0850006.1"/>
    </source>
</evidence>
<reference evidence="2" key="1">
    <citation type="submission" date="2023-10" db="EMBL/GenBank/DDBJ databases">
        <authorList>
            <person name="Chen Y."/>
            <person name="Shah S."/>
            <person name="Dougan E. K."/>
            <person name="Thang M."/>
            <person name="Chan C."/>
        </authorList>
    </citation>
    <scope>NUCLEOTIDE SEQUENCE [LARGE SCALE GENOMIC DNA]</scope>
</reference>
<proteinExistence type="predicted"/>
<keyword evidence="3" id="KW-1185">Reference proteome</keyword>
<feature type="non-terminal residue" evidence="2">
    <location>
        <position position="230"/>
    </location>
</feature>
<accession>A0ABN9TUU1</accession>